<dbReference type="Pfam" id="PF13473">
    <property type="entry name" value="Cupredoxin_1"/>
    <property type="match status" value="1"/>
</dbReference>
<reference evidence="4 5" key="1">
    <citation type="submission" date="2017-01" db="EMBL/GenBank/DDBJ databases">
        <title>Genome sequencing of Rhodoferax fermentans JCM 7819.</title>
        <authorList>
            <person name="Kim Y.J."/>
            <person name="Farh M.E.-A."/>
            <person name="Yang D.-C."/>
        </authorList>
    </citation>
    <scope>NUCLEOTIDE SEQUENCE [LARGE SCALE GENOMIC DNA]</scope>
    <source>
        <strain evidence="4 5">JCM 7819</strain>
    </source>
</reference>
<protein>
    <recommendedName>
        <fullName evidence="3">EfeO-type cupredoxin-like domain-containing protein</fullName>
    </recommendedName>
</protein>
<proteinExistence type="predicted"/>
<comment type="caution">
    <text evidence="4">The sequence shown here is derived from an EMBL/GenBank/DDBJ whole genome shotgun (WGS) entry which is preliminary data.</text>
</comment>
<dbReference type="Proteomes" id="UP000190750">
    <property type="component" value="Unassembled WGS sequence"/>
</dbReference>
<dbReference type="AlphaFoldDB" id="A0A1T1AUC7"/>
<gene>
    <name evidence="4" type="ORF">RF819_14015</name>
</gene>
<organism evidence="4 5">
    <name type="scientific">Rhodoferax fermentans</name>
    <dbReference type="NCBI Taxonomy" id="28066"/>
    <lineage>
        <taxon>Bacteria</taxon>
        <taxon>Pseudomonadati</taxon>
        <taxon>Pseudomonadota</taxon>
        <taxon>Betaproteobacteria</taxon>
        <taxon>Burkholderiales</taxon>
        <taxon>Comamonadaceae</taxon>
        <taxon>Rhodoferax</taxon>
    </lineage>
</organism>
<evidence type="ECO:0000313" key="4">
    <source>
        <dbReference type="EMBL" id="OOV07691.1"/>
    </source>
</evidence>
<dbReference type="GO" id="GO:0042597">
    <property type="term" value="C:periplasmic space"/>
    <property type="evidence" value="ECO:0007669"/>
    <property type="project" value="UniProtKB-SubCell"/>
</dbReference>
<evidence type="ECO:0000259" key="3">
    <source>
        <dbReference type="Pfam" id="PF13473"/>
    </source>
</evidence>
<dbReference type="STRING" id="28066.RF819_14015"/>
<dbReference type="OrthoDB" id="5958460at2"/>
<feature type="domain" description="EfeO-type cupredoxin-like" evidence="3">
    <location>
        <begin position="15"/>
        <end position="109"/>
    </location>
</feature>
<keyword evidence="5" id="KW-1185">Reference proteome</keyword>
<evidence type="ECO:0000256" key="2">
    <source>
        <dbReference type="SAM" id="SignalP"/>
    </source>
</evidence>
<evidence type="ECO:0000256" key="1">
    <source>
        <dbReference type="ARBA" id="ARBA00004418"/>
    </source>
</evidence>
<accession>A0A1T1AUC7</accession>
<keyword evidence="2" id="KW-0732">Signal</keyword>
<name>A0A1T1AUC7_RHOFE</name>
<dbReference type="SUPFAM" id="SSF49503">
    <property type="entry name" value="Cupredoxins"/>
    <property type="match status" value="1"/>
</dbReference>
<dbReference type="InterPro" id="IPR028096">
    <property type="entry name" value="EfeO_Cupredoxin"/>
</dbReference>
<dbReference type="RefSeq" id="WP_078365535.1">
    <property type="nucleotide sequence ID" value="NZ_MTJN01000002.1"/>
</dbReference>
<dbReference type="EMBL" id="MTJN01000002">
    <property type="protein sequence ID" value="OOV07691.1"/>
    <property type="molecule type" value="Genomic_DNA"/>
</dbReference>
<sequence length="110" mass="12344">MRPATLWGLFFAGLLTLPAYGVEETTVQLVARDGKFFPAELIVPQGRKIRIEIRNEGKDPVEFESMELRKEKVLAPDSKSVVVIVPQQPGSYKFFDDFHPKTGQGVLVVK</sequence>
<dbReference type="Gene3D" id="2.60.40.420">
    <property type="entry name" value="Cupredoxins - blue copper proteins"/>
    <property type="match status" value="1"/>
</dbReference>
<comment type="subcellular location">
    <subcellularLocation>
        <location evidence="1">Periplasm</location>
    </subcellularLocation>
</comment>
<feature type="chain" id="PRO_5012188052" description="EfeO-type cupredoxin-like domain-containing protein" evidence="2">
    <location>
        <begin position="22"/>
        <end position="110"/>
    </location>
</feature>
<feature type="signal peptide" evidence="2">
    <location>
        <begin position="1"/>
        <end position="21"/>
    </location>
</feature>
<dbReference type="InterPro" id="IPR008972">
    <property type="entry name" value="Cupredoxin"/>
</dbReference>
<evidence type="ECO:0000313" key="5">
    <source>
        <dbReference type="Proteomes" id="UP000190750"/>
    </source>
</evidence>